<name>A0AAP6JD12_9GAMM</name>
<evidence type="ECO:0000256" key="4">
    <source>
        <dbReference type="ARBA" id="ARBA00022481"/>
    </source>
</evidence>
<comment type="similarity">
    <text evidence="9">Belongs to the GSP H family.</text>
</comment>
<evidence type="ECO:0000256" key="2">
    <source>
        <dbReference type="ARBA" id="ARBA00021549"/>
    </source>
</evidence>
<dbReference type="InterPro" id="IPR022346">
    <property type="entry name" value="T2SS_GspH"/>
</dbReference>
<dbReference type="Gene3D" id="3.55.40.10">
    <property type="entry name" value="minor pseudopilin epsh domain"/>
    <property type="match status" value="1"/>
</dbReference>
<accession>A0AAP6JD12</accession>
<dbReference type="RefSeq" id="WP_346050180.1">
    <property type="nucleotide sequence ID" value="NZ_JAYGII010000003.1"/>
</dbReference>
<evidence type="ECO:0000256" key="7">
    <source>
        <dbReference type="ARBA" id="ARBA00022989"/>
    </source>
</evidence>
<organism evidence="12 13">
    <name type="scientific">Natronospira elongata</name>
    <dbReference type="NCBI Taxonomy" id="3110268"/>
    <lineage>
        <taxon>Bacteria</taxon>
        <taxon>Pseudomonadati</taxon>
        <taxon>Pseudomonadota</taxon>
        <taxon>Gammaproteobacteria</taxon>
        <taxon>Natronospirales</taxon>
        <taxon>Natronospiraceae</taxon>
        <taxon>Natronospira</taxon>
    </lineage>
</organism>
<keyword evidence="4" id="KW-0488">Methylation</keyword>
<dbReference type="InterPro" id="IPR012902">
    <property type="entry name" value="N_methyl_site"/>
</dbReference>
<evidence type="ECO:0000256" key="3">
    <source>
        <dbReference type="ARBA" id="ARBA00022475"/>
    </source>
</evidence>
<evidence type="ECO:0000256" key="6">
    <source>
        <dbReference type="ARBA" id="ARBA00022692"/>
    </source>
</evidence>
<dbReference type="Pfam" id="PF12019">
    <property type="entry name" value="GspH"/>
    <property type="match status" value="1"/>
</dbReference>
<dbReference type="SUPFAM" id="SSF54523">
    <property type="entry name" value="Pili subunits"/>
    <property type="match status" value="1"/>
</dbReference>
<sequence>MKQNGFTLLELIITVAVAATVIALATPSFIAMVQNNRVTAQVNDFVTAVTMARSEAIRRGGLVTLCRSTDEDTCAGSGNDWASGWILIEGEPGDYGNVLRVWSAPTGEPNMIEDDGKSLVTFLGNGAVTDSLNIEHRIPNCTGDQVRQIRLNRTGRTSVTREECNP</sequence>
<dbReference type="GO" id="GO:0015628">
    <property type="term" value="P:protein secretion by the type II secretion system"/>
    <property type="evidence" value="ECO:0007669"/>
    <property type="project" value="InterPro"/>
</dbReference>
<proteinExistence type="inferred from homology"/>
<dbReference type="EMBL" id="JAYGII010000003">
    <property type="protein sequence ID" value="MEA5444700.1"/>
    <property type="molecule type" value="Genomic_DNA"/>
</dbReference>
<feature type="domain" description="General secretion pathway GspH" evidence="11">
    <location>
        <begin position="41"/>
        <end position="155"/>
    </location>
</feature>
<keyword evidence="13" id="KW-1185">Reference proteome</keyword>
<comment type="subcellular location">
    <subcellularLocation>
        <location evidence="1">Cell inner membrane</location>
        <topology evidence="1">Single-pass membrane protein</topology>
    </subcellularLocation>
</comment>
<evidence type="ECO:0000256" key="5">
    <source>
        <dbReference type="ARBA" id="ARBA00022519"/>
    </source>
</evidence>
<evidence type="ECO:0000256" key="8">
    <source>
        <dbReference type="ARBA" id="ARBA00023136"/>
    </source>
</evidence>
<dbReference type="NCBIfam" id="TIGR02532">
    <property type="entry name" value="IV_pilin_GFxxxE"/>
    <property type="match status" value="1"/>
</dbReference>
<dbReference type="GO" id="GO:0005886">
    <property type="term" value="C:plasma membrane"/>
    <property type="evidence" value="ECO:0007669"/>
    <property type="project" value="UniProtKB-SubCell"/>
</dbReference>
<dbReference type="Proteomes" id="UP001302316">
    <property type="component" value="Unassembled WGS sequence"/>
</dbReference>
<comment type="caution">
    <text evidence="12">The sequence shown here is derived from an EMBL/GenBank/DDBJ whole genome shotgun (WGS) entry which is preliminary data.</text>
</comment>
<keyword evidence="7" id="KW-1133">Transmembrane helix</keyword>
<evidence type="ECO:0000313" key="13">
    <source>
        <dbReference type="Proteomes" id="UP001302316"/>
    </source>
</evidence>
<reference evidence="12 13" key="1">
    <citation type="submission" date="2023-12" db="EMBL/GenBank/DDBJ databases">
        <title>Whole-genome sequencing of halo(alkali)philic microorganisms from hypersaline lakes.</title>
        <authorList>
            <person name="Sorokin D.Y."/>
            <person name="Merkel A.Y."/>
            <person name="Messina E."/>
            <person name="Yakimov M."/>
        </authorList>
    </citation>
    <scope>NUCLEOTIDE SEQUENCE [LARGE SCALE GENOMIC DNA]</scope>
    <source>
        <strain evidence="12 13">AB-CW1</strain>
    </source>
</reference>
<keyword evidence="6" id="KW-0812">Transmembrane</keyword>
<keyword evidence="5" id="KW-0997">Cell inner membrane</keyword>
<keyword evidence="8" id="KW-0472">Membrane</keyword>
<evidence type="ECO:0000256" key="9">
    <source>
        <dbReference type="ARBA" id="ARBA00025772"/>
    </source>
</evidence>
<dbReference type="Pfam" id="PF07963">
    <property type="entry name" value="N_methyl"/>
    <property type="match status" value="1"/>
</dbReference>
<evidence type="ECO:0000313" key="12">
    <source>
        <dbReference type="EMBL" id="MEA5444700.1"/>
    </source>
</evidence>
<dbReference type="AlphaFoldDB" id="A0AAP6JD12"/>
<dbReference type="GO" id="GO:0015627">
    <property type="term" value="C:type II protein secretion system complex"/>
    <property type="evidence" value="ECO:0007669"/>
    <property type="project" value="InterPro"/>
</dbReference>
<evidence type="ECO:0000256" key="1">
    <source>
        <dbReference type="ARBA" id="ARBA00004377"/>
    </source>
</evidence>
<keyword evidence="3" id="KW-1003">Cell membrane</keyword>
<evidence type="ECO:0000259" key="11">
    <source>
        <dbReference type="Pfam" id="PF12019"/>
    </source>
</evidence>
<protein>
    <recommendedName>
        <fullName evidence="2">Type II secretion system protein H</fullName>
    </recommendedName>
    <alternativeName>
        <fullName evidence="10">General secretion pathway protein H</fullName>
    </alternativeName>
</protein>
<dbReference type="InterPro" id="IPR045584">
    <property type="entry name" value="Pilin-like"/>
</dbReference>
<evidence type="ECO:0000256" key="10">
    <source>
        <dbReference type="ARBA" id="ARBA00030775"/>
    </source>
</evidence>
<gene>
    <name evidence="12" type="ORF">VCB98_02585</name>
</gene>